<dbReference type="Gene3D" id="2.160.20.10">
    <property type="entry name" value="Single-stranded right-handed beta-helix, Pectin lyase-like"/>
    <property type="match status" value="1"/>
</dbReference>
<dbReference type="Proteomes" id="UP001163046">
    <property type="component" value="Unassembled WGS sequence"/>
</dbReference>
<keyword evidence="3" id="KW-1185">Reference proteome</keyword>
<evidence type="ECO:0000313" key="3">
    <source>
        <dbReference type="Proteomes" id="UP001163046"/>
    </source>
</evidence>
<proteinExistence type="predicted"/>
<dbReference type="SUPFAM" id="SSF51126">
    <property type="entry name" value="Pectin lyase-like"/>
    <property type="match status" value="1"/>
</dbReference>
<evidence type="ECO:0000259" key="1">
    <source>
        <dbReference type="Pfam" id="PF05048"/>
    </source>
</evidence>
<comment type="caution">
    <text evidence="2">The sequence shown here is derived from an EMBL/GenBank/DDBJ whole genome shotgun (WGS) entry which is preliminary data.</text>
</comment>
<dbReference type="InterPro" id="IPR012334">
    <property type="entry name" value="Pectin_lyas_fold"/>
</dbReference>
<dbReference type="InterPro" id="IPR011050">
    <property type="entry name" value="Pectin_lyase_fold/virulence"/>
</dbReference>
<sequence length="403" mass="45519">MGKFQAAVDDFDACTYLDIQYFRGYYWKAYTFCKLVESGRTEFTSRAQAAFAMLHFKFKHSKLNDIKKLQSQFAELLLGIEYKFVSRVTEGCYNLNTMTILGGRFYFVCPPGNTATLNCIKGLYLSQGSFLFENVTFVHPYQPLIPTYTSYTAKRAAMIRAMMLDKGTEELDVVNFDTLTFGVTRHQTETELTNPSALVEANDIHSLAMDHCEVVCAESSGIVVKFTESSLEERRFSVRLSKIFCCCRTGLHLQENAPLCHISIRDNELLQNLYGVFIDSPSPFCLENNYICSNVLSGVVAVRSSEGRLVKNTLARNGKHGILFAKTNAVMKGMKFPTIWLGSCVPTKVIYIAMRLCLNVIFVVDFGSCSMVKGMFQFRDANSRKLWPCRFSCGPAFPNRSKM</sequence>
<dbReference type="InterPro" id="IPR007742">
    <property type="entry name" value="NosD_dom"/>
</dbReference>
<evidence type="ECO:0000313" key="2">
    <source>
        <dbReference type="EMBL" id="KAJ7380967.1"/>
    </source>
</evidence>
<reference evidence="2" key="1">
    <citation type="submission" date="2023-01" db="EMBL/GenBank/DDBJ databases">
        <title>Genome assembly of the deep-sea coral Lophelia pertusa.</title>
        <authorList>
            <person name="Herrera S."/>
            <person name="Cordes E."/>
        </authorList>
    </citation>
    <scope>NUCLEOTIDE SEQUENCE</scope>
    <source>
        <strain evidence="2">USNM1676648</strain>
        <tissue evidence="2">Polyp</tissue>
    </source>
</reference>
<gene>
    <name evidence="2" type="ORF">OS493_004559</name>
</gene>
<dbReference type="Pfam" id="PF05048">
    <property type="entry name" value="NosD"/>
    <property type="match status" value="1"/>
</dbReference>
<name>A0A9X0CYU6_9CNID</name>
<feature type="domain" description="Periplasmic copper-binding protein NosD beta helix" evidence="1">
    <location>
        <begin position="219"/>
        <end position="327"/>
    </location>
</feature>
<dbReference type="AlphaFoldDB" id="A0A9X0CYU6"/>
<organism evidence="2 3">
    <name type="scientific">Desmophyllum pertusum</name>
    <dbReference type="NCBI Taxonomy" id="174260"/>
    <lineage>
        <taxon>Eukaryota</taxon>
        <taxon>Metazoa</taxon>
        <taxon>Cnidaria</taxon>
        <taxon>Anthozoa</taxon>
        <taxon>Hexacorallia</taxon>
        <taxon>Scleractinia</taxon>
        <taxon>Caryophylliina</taxon>
        <taxon>Caryophylliidae</taxon>
        <taxon>Desmophyllum</taxon>
    </lineage>
</organism>
<dbReference type="EMBL" id="MU826351">
    <property type="protein sequence ID" value="KAJ7380967.1"/>
    <property type="molecule type" value="Genomic_DNA"/>
</dbReference>
<accession>A0A9X0CYU6</accession>
<protein>
    <recommendedName>
        <fullName evidence="1">Periplasmic copper-binding protein NosD beta helix domain-containing protein</fullName>
    </recommendedName>
</protein>